<dbReference type="GO" id="GO:0019212">
    <property type="term" value="F:phosphatase inhibitor activity"/>
    <property type="evidence" value="ECO:0007669"/>
    <property type="project" value="TreeGrafter"/>
</dbReference>
<dbReference type="Pfam" id="PF12927">
    <property type="entry name" value="DUF3835"/>
    <property type="match status" value="1"/>
</dbReference>
<dbReference type="Proteomes" id="UP001244011">
    <property type="component" value="Unassembled WGS sequence"/>
</dbReference>
<accession>A0AAJ0BZD7</accession>
<feature type="compositionally biased region" description="Basic residues" evidence="1">
    <location>
        <begin position="582"/>
        <end position="594"/>
    </location>
</feature>
<dbReference type="GeneID" id="85305677"/>
<feature type="region of interest" description="Disordered" evidence="1">
    <location>
        <begin position="311"/>
        <end position="495"/>
    </location>
</feature>
<evidence type="ECO:0000313" key="4">
    <source>
        <dbReference type="Proteomes" id="UP001244011"/>
    </source>
</evidence>
<organism evidence="3 4">
    <name type="scientific">Phialemonium atrogriseum</name>
    <dbReference type="NCBI Taxonomy" id="1093897"/>
    <lineage>
        <taxon>Eukaryota</taxon>
        <taxon>Fungi</taxon>
        <taxon>Dikarya</taxon>
        <taxon>Ascomycota</taxon>
        <taxon>Pezizomycotina</taxon>
        <taxon>Sordariomycetes</taxon>
        <taxon>Sordariomycetidae</taxon>
        <taxon>Cephalothecales</taxon>
        <taxon>Cephalothecaceae</taxon>
        <taxon>Phialemonium</taxon>
    </lineage>
</organism>
<sequence length="594" mass="65868">MAQVKDITLDLERHQQALEETISRLRKSLQYWQTWYFEYAALKEEVAGSEDQPPSRKDLARIRRDFDAELLDKKEVNELFGKHDLKEPEQIISALSRRMDYVERNVETIGKQLEAAQNRLAASIVVANPDGGTDEESGLPITDIIEELDKDGNVVNFRLQTGGDTGPKVLEALRKAGLDGLGDTPEASTAVPTSSEPSDPTEEDTTLQSSREDAHGTPSKNNPSLAERPASSRKSVSFVEDTKPGHDSEEQQPVSRAARRLEQIMQRAKDLETLEADSVVIPEDESQEDAELRREMLEYGLSEIGPVVAELQLDEDYSGNSDDDDEYDYTDEDDDTEDELGRSRHSVITDDYRQRMQELEKRLGVQSAFSADPMPKNPIPEEGIGRISIVGQAGSRTLSRDDAQAGDSPKPATKKGVRFAEQLDIAPGDEVPTPASSSASKETPEVNPLSDIVERTAEPRPRAENPTRRPSRFKKERGAGSESAVPHVPSGPHEAPVRFLDQDRAIAPSGPAGQTMADAIVERDVSSEAREPDEFDTDLVHQQAAVEFNRVRNRLIHKQGGFLKEHEAPITPLDEEEGGPKRMSRFKAARLSRQ</sequence>
<proteinExistence type="predicted"/>
<keyword evidence="4" id="KW-1185">Reference proteome</keyword>
<feature type="compositionally biased region" description="Acidic residues" evidence="1">
    <location>
        <begin position="312"/>
        <end position="338"/>
    </location>
</feature>
<dbReference type="InterPro" id="IPR024325">
    <property type="entry name" value="DUF3835"/>
</dbReference>
<feature type="domain" description="DUF3835" evidence="2">
    <location>
        <begin position="516"/>
        <end position="591"/>
    </location>
</feature>
<dbReference type="EMBL" id="MU839018">
    <property type="protein sequence ID" value="KAK1764871.1"/>
    <property type="molecule type" value="Genomic_DNA"/>
</dbReference>
<evidence type="ECO:0000313" key="3">
    <source>
        <dbReference type="EMBL" id="KAK1764871.1"/>
    </source>
</evidence>
<reference evidence="3" key="1">
    <citation type="submission" date="2023-06" db="EMBL/GenBank/DDBJ databases">
        <title>Genome-scale phylogeny and comparative genomics of the fungal order Sordariales.</title>
        <authorList>
            <consortium name="Lawrence Berkeley National Laboratory"/>
            <person name="Hensen N."/>
            <person name="Bonometti L."/>
            <person name="Westerberg I."/>
            <person name="Brannstrom I.O."/>
            <person name="Guillou S."/>
            <person name="Cros-Aarteil S."/>
            <person name="Calhoun S."/>
            <person name="Haridas S."/>
            <person name="Kuo A."/>
            <person name="Mondo S."/>
            <person name="Pangilinan J."/>
            <person name="Riley R."/>
            <person name="Labutti K."/>
            <person name="Andreopoulos B."/>
            <person name="Lipzen A."/>
            <person name="Chen C."/>
            <person name="Yanf M."/>
            <person name="Daum C."/>
            <person name="Ng V."/>
            <person name="Clum A."/>
            <person name="Steindorff A."/>
            <person name="Ohm R."/>
            <person name="Martin F."/>
            <person name="Silar P."/>
            <person name="Natvig D."/>
            <person name="Lalanne C."/>
            <person name="Gautier V."/>
            <person name="Ament-Velasquez S.L."/>
            <person name="Kruys A."/>
            <person name="Hutchinson M.I."/>
            <person name="Powell A.J."/>
            <person name="Barry K."/>
            <person name="Miller A.N."/>
            <person name="Grigoriev I.V."/>
            <person name="Debuchy R."/>
            <person name="Gladieux P."/>
            <person name="Thoren M.H."/>
            <person name="Johannesson H."/>
        </authorList>
    </citation>
    <scope>NUCLEOTIDE SEQUENCE</scope>
    <source>
        <strain evidence="3">8032-3</strain>
    </source>
</reference>
<dbReference type="GO" id="GO:0000122">
    <property type="term" value="P:negative regulation of transcription by RNA polymerase II"/>
    <property type="evidence" value="ECO:0007669"/>
    <property type="project" value="TreeGrafter"/>
</dbReference>
<protein>
    <submittedName>
        <fullName evidence="3">Prefoldin subunit-domain-containing protein</fullName>
    </submittedName>
</protein>
<dbReference type="PANTHER" id="PTHR15111:SF0">
    <property type="entry name" value="UNCONVENTIONAL PREFOLDIN RPB5 INTERACTOR 1"/>
    <property type="match status" value="1"/>
</dbReference>
<dbReference type="InterPro" id="IPR039553">
    <property type="entry name" value="Prefoldin-like"/>
</dbReference>
<comment type="caution">
    <text evidence="3">The sequence shown here is derived from an EMBL/GenBank/DDBJ whole genome shotgun (WGS) entry which is preliminary data.</text>
</comment>
<dbReference type="Pfam" id="PF13758">
    <property type="entry name" value="Prefoldin_3"/>
    <property type="match status" value="1"/>
</dbReference>
<dbReference type="GO" id="GO:0003682">
    <property type="term" value="F:chromatin binding"/>
    <property type="evidence" value="ECO:0007669"/>
    <property type="project" value="TreeGrafter"/>
</dbReference>
<feature type="region of interest" description="Disordered" evidence="1">
    <location>
        <begin position="178"/>
        <end position="263"/>
    </location>
</feature>
<dbReference type="RefSeq" id="XP_060281084.1">
    <property type="nucleotide sequence ID" value="XM_060422490.1"/>
</dbReference>
<evidence type="ECO:0000259" key="2">
    <source>
        <dbReference type="Pfam" id="PF12927"/>
    </source>
</evidence>
<dbReference type="GO" id="GO:0003714">
    <property type="term" value="F:transcription corepressor activity"/>
    <property type="evidence" value="ECO:0007669"/>
    <property type="project" value="TreeGrafter"/>
</dbReference>
<gene>
    <name evidence="3" type="ORF">QBC33DRAFT_187184</name>
</gene>
<evidence type="ECO:0000256" key="1">
    <source>
        <dbReference type="SAM" id="MobiDB-lite"/>
    </source>
</evidence>
<dbReference type="PANTHER" id="PTHR15111">
    <property type="entry name" value="RNA POLYMERASE II SUBUNIT 5-MEDIATING PROTEIN NNX3"/>
    <property type="match status" value="1"/>
</dbReference>
<name>A0AAJ0BZD7_9PEZI</name>
<dbReference type="AlphaFoldDB" id="A0AAJ0BZD7"/>
<feature type="compositionally biased region" description="Basic and acidic residues" evidence="1">
    <location>
        <begin position="240"/>
        <end position="249"/>
    </location>
</feature>
<feature type="region of interest" description="Disordered" evidence="1">
    <location>
        <begin position="566"/>
        <end position="594"/>
    </location>
</feature>
<feature type="compositionally biased region" description="Basic and acidic residues" evidence="1">
    <location>
        <begin position="339"/>
        <end position="363"/>
    </location>
</feature>
<dbReference type="InterPro" id="IPR052255">
    <property type="entry name" value="RNA_pol_II_subunit5-mediator"/>
</dbReference>
<feature type="compositionally biased region" description="Polar residues" evidence="1">
    <location>
        <begin position="186"/>
        <end position="198"/>
    </location>
</feature>
<feature type="compositionally biased region" description="Basic and acidic residues" evidence="1">
    <location>
        <begin position="452"/>
        <end position="467"/>
    </location>
</feature>